<dbReference type="AlphaFoldDB" id="R1GQH0"/>
<dbReference type="eggNOG" id="KOG2016">
    <property type="taxonomic scope" value="Eukaryota"/>
</dbReference>
<proteinExistence type="inferred from homology"/>
<dbReference type="GO" id="GO:0019781">
    <property type="term" value="F:NEDD8 activating enzyme activity"/>
    <property type="evidence" value="ECO:0007669"/>
    <property type="project" value="UniProtKB-UniRule"/>
</dbReference>
<evidence type="ECO:0000256" key="3">
    <source>
        <dbReference type="ARBA" id="ARBA00022786"/>
    </source>
</evidence>
<dbReference type="HOGENOM" id="CLU_019618_1_0_1"/>
<protein>
    <recommendedName>
        <fullName evidence="4">NEDD8-activating enzyme E1 regulatory subunit</fullName>
    </recommendedName>
</protein>
<evidence type="ECO:0000313" key="6">
    <source>
        <dbReference type="EMBL" id="EOD48234.1"/>
    </source>
</evidence>
<accession>R1GQH0</accession>
<dbReference type="OMA" id="KLITHQY"/>
<dbReference type="OrthoDB" id="1708823at2759"/>
<feature type="domain" description="THIF-type NAD/FAD binding fold" evidence="5">
    <location>
        <begin position="19"/>
        <end position="565"/>
    </location>
</feature>
<dbReference type="InterPro" id="IPR000594">
    <property type="entry name" value="ThiF_NAD_FAD-bd"/>
</dbReference>
<dbReference type="GO" id="GO:0045116">
    <property type="term" value="P:protein neddylation"/>
    <property type="evidence" value="ECO:0007669"/>
    <property type="project" value="UniProtKB-UniRule"/>
</dbReference>
<dbReference type="SUPFAM" id="SSF69572">
    <property type="entry name" value="Activating enzymes of the ubiquitin-like proteins"/>
    <property type="match status" value="1"/>
</dbReference>
<evidence type="ECO:0000313" key="7">
    <source>
        <dbReference type="Proteomes" id="UP000013521"/>
    </source>
</evidence>
<keyword evidence="3 4" id="KW-0833">Ubl conjugation pathway</keyword>
<gene>
    <name evidence="6" type="ORF">UCRNP2_5006</name>
</gene>
<dbReference type="UniPathway" id="UPA00885"/>
<dbReference type="PANTHER" id="PTHR10953:SF29">
    <property type="entry name" value="NEDD8-ACTIVATING ENZYME E1 REGULATORY SUBUNIT"/>
    <property type="match status" value="1"/>
</dbReference>
<comment type="function">
    <text evidence="4">Regulatory subunit of the dimeric UBA3-ULA1 E1 enzyme.</text>
</comment>
<sequence length="589" mass="64375">MAATTPPPLQGPTSKEKKYDRQLRLWAASGQQALEDAHILLLNSGPGVTGIETLKNLVLPGIGQFTIQDSAVVTESDLGVNFFLEEEHLGGFRAQHTCDSLKELNPDVQGHFITEACNHALHAVATADKLQPIESFINKPSALDPYTLIIVAAPVRPSILEQISLHASKTQTPTFYLHCVGFYAHFSIHLPPAFPIVDTHPPAESTTDLRLLAPWPELLELVAAQTNNLEAMNNEDHGHVPYVLLLLHYLEEWKKSHDGKVPQNYKEKTEFRSLVSNAIRTNIPEGGEENFDEAVAAVLKSLNPPQPSSAVREVFDAGECQNLAANSANFWLVAHAISLFYKKYGVLPLPGSVPDMKAKSADYIKLQNVYKAKARADLAEVTDTVRGLEKELVRTPVSVPNQEIEAFCKNASHIKLVRGRPFHVVQGGEGTITWGDRAKSLAGFGGLQNLDSLFLLHVAFLAWDKFVGSHEVDGLLGAPRVPGVNDEEIDADVEKVYGIAKTIMDGLLQEAGTFIEDEAEYNELKETARQYIAELTRAGGVELHNIAALAGGMVSQEVIKVVTKQYIPVDNTCVFDGVRSKSGVIRSGN</sequence>
<dbReference type="GO" id="GO:0005737">
    <property type="term" value="C:cytoplasm"/>
    <property type="evidence" value="ECO:0007669"/>
    <property type="project" value="TreeGrafter"/>
</dbReference>
<dbReference type="Pfam" id="PF00899">
    <property type="entry name" value="ThiF"/>
    <property type="match status" value="1"/>
</dbReference>
<dbReference type="Proteomes" id="UP000013521">
    <property type="component" value="Unassembled WGS sequence"/>
</dbReference>
<name>R1GQH0_BOTPV</name>
<organism evidence="6 7">
    <name type="scientific">Botryosphaeria parva (strain UCR-NP2)</name>
    <name type="common">Grapevine canker fungus</name>
    <name type="synonym">Neofusicoccum parvum</name>
    <dbReference type="NCBI Taxonomy" id="1287680"/>
    <lineage>
        <taxon>Eukaryota</taxon>
        <taxon>Fungi</taxon>
        <taxon>Dikarya</taxon>
        <taxon>Ascomycota</taxon>
        <taxon>Pezizomycotina</taxon>
        <taxon>Dothideomycetes</taxon>
        <taxon>Dothideomycetes incertae sedis</taxon>
        <taxon>Botryosphaeriales</taxon>
        <taxon>Botryosphaeriaceae</taxon>
        <taxon>Neofusicoccum</taxon>
    </lineage>
</organism>
<dbReference type="KEGG" id="npa:UCRNP2_5006"/>
<dbReference type="InterPro" id="IPR035985">
    <property type="entry name" value="Ubiquitin-activating_enz"/>
</dbReference>
<dbReference type="InterPro" id="IPR045886">
    <property type="entry name" value="ThiF/MoeB/HesA"/>
</dbReference>
<evidence type="ECO:0000259" key="5">
    <source>
        <dbReference type="Pfam" id="PF00899"/>
    </source>
</evidence>
<evidence type="ECO:0000256" key="4">
    <source>
        <dbReference type="PIRNR" id="PIRNR039099"/>
    </source>
</evidence>
<reference evidence="7" key="1">
    <citation type="journal article" date="2013" name="Genome Announc.">
        <title>Draft genome sequence of Neofusicoccum parvum isolate UCR-NP2, a fungal vascular pathogen associated with grapevine cankers.</title>
        <authorList>
            <person name="Blanco-Ulate B."/>
            <person name="Rolshausen P."/>
            <person name="Cantu D."/>
        </authorList>
    </citation>
    <scope>NUCLEOTIDE SEQUENCE [LARGE SCALE GENOMIC DNA]</scope>
    <source>
        <strain evidence="7">UCR-NP2</strain>
    </source>
</reference>
<dbReference type="EMBL" id="KB916238">
    <property type="protein sequence ID" value="EOD48234.1"/>
    <property type="molecule type" value="Genomic_DNA"/>
</dbReference>
<comment type="similarity">
    <text evidence="2 4">Belongs to the ubiquitin-activating E1 family. ULA1 subfamily.</text>
</comment>
<dbReference type="STRING" id="1287680.R1GQH0"/>
<evidence type="ECO:0000256" key="2">
    <source>
        <dbReference type="ARBA" id="ARBA00006868"/>
    </source>
</evidence>
<dbReference type="InterPro" id="IPR030667">
    <property type="entry name" value="APP-BP1"/>
</dbReference>
<dbReference type="PANTHER" id="PTHR10953">
    <property type="entry name" value="UBIQUITIN-ACTIVATING ENZYME E1"/>
    <property type="match status" value="1"/>
</dbReference>
<dbReference type="Gene3D" id="3.40.50.720">
    <property type="entry name" value="NAD(P)-binding Rossmann-like Domain"/>
    <property type="match status" value="2"/>
</dbReference>
<comment type="pathway">
    <text evidence="1 4">Protein modification; protein neddylation.</text>
</comment>
<evidence type="ECO:0000256" key="1">
    <source>
        <dbReference type="ARBA" id="ARBA00005032"/>
    </source>
</evidence>
<dbReference type="PIRSF" id="PIRSF039099">
    <property type="entry name" value="APP-BP1"/>
    <property type="match status" value="1"/>
</dbReference>